<comment type="catalytic activity">
    <reaction evidence="7">
        <text>N(6)-methyl-AMP + H2O + H(+) = IMP + methylamine</text>
        <dbReference type="Rhea" id="RHEA:16001"/>
        <dbReference type="ChEBI" id="CHEBI:15377"/>
        <dbReference type="ChEBI" id="CHEBI:15378"/>
        <dbReference type="ChEBI" id="CHEBI:58053"/>
        <dbReference type="ChEBI" id="CHEBI:59338"/>
        <dbReference type="ChEBI" id="CHEBI:144842"/>
    </reaction>
    <physiologicalReaction direction="left-to-right" evidence="7">
        <dbReference type="Rhea" id="RHEA:16002"/>
    </physiologicalReaction>
</comment>
<evidence type="ECO:0000313" key="10">
    <source>
        <dbReference type="Proteomes" id="UP001497453"/>
    </source>
</evidence>
<feature type="domain" description="Adenosine deaminase" evidence="8">
    <location>
        <begin position="45"/>
        <end position="365"/>
    </location>
</feature>
<comment type="similarity">
    <text evidence="2">Belongs to the metallo-dependent hydrolases superfamily. Adenosine and AMP deaminases family.</text>
</comment>
<dbReference type="InterPro" id="IPR032466">
    <property type="entry name" value="Metal_Hydrolase"/>
</dbReference>
<evidence type="ECO:0000256" key="5">
    <source>
        <dbReference type="ARBA" id="ARBA00022833"/>
    </source>
</evidence>
<keyword evidence="3" id="KW-0479">Metal-binding</keyword>
<evidence type="ECO:0000256" key="4">
    <source>
        <dbReference type="ARBA" id="ARBA00022801"/>
    </source>
</evidence>
<proteinExistence type="inferred from homology"/>
<evidence type="ECO:0000256" key="1">
    <source>
        <dbReference type="ARBA" id="ARBA00001947"/>
    </source>
</evidence>
<evidence type="ECO:0000256" key="3">
    <source>
        <dbReference type="ARBA" id="ARBA00022723"/>
    </source>
</evidence>
<evidence type="ECO:0000256" key="6">
    <source>
        <dbReference type="ARBA" id="ARBA00023080"/>
    </source>
</evidence>
<dbReference type="InterPro" id="IPR006330">
    <property type="entry name" value="Ado/ade_deaminase"/>
</dbReference>
<dbReference type="PANTHER" id="PTHR11409">
    <property type="entry name" value="ADENOSINE DEAMINASE"/>
    <property type="match status" value="1"/>
</dbReference>
<evidence type="ECO:0000259" key="8">
    <source>
        <dbReference type="Pfam" id="PF00962"/>
    </source>
</evidence>
<evidence type="ECO:0000313" key="9">
    <source>
        <dbReference type="EMBL" id="CAL1696825.1"/>
    </source>
</evidence>
<accession>A0ABP1CMD6</accession>
<keyword evidence="10" id="KW-1185">Reference proteome</keyword>
<keyword evidence="6" id="KW-0546">Nucleotide metabolism</keyword>
<keyword evidence="4" id="KW-0378">Hydrolase</keyword>
<dbReference type="Gene3D" id="3.20.20.140">
    <property type="entry name" value="Metal-dependent hydrolases"/>
    <property type="match status" value="1"/>
</dbReference>
<dbReference type="Pfam" id="PF00962">
    <property type="entry name" value="A_deaminase"/>
    <property type="match status" value="1"/>
</dbReference>
<organism evidence="9 10">
    <name type="scientific">Somion occarium</name>
    <dbReference type="NCBI Taxonomy" id="3059160"/>
    <lineage>
        <taxon>Eukaryota</taxon>
        <taxon>Fungi</taxon>
        <taxon>Dikarya</taxon>
        <taxon>Basidiomycota</taxon>
        <taxon>Agaricomycotina</taxon>
        <taxon>Agaricomycetes</taxon>
        <taxon>Polyporales</taxon>
        <taxon>Cerrenaceae</taxon>
        <taxon>Somion</taxon>
    </lineage>
</organism>
<gene>
    <name evidence="9" type="ORF">GFSPODELE1_LOCUS1358</name>
</gene>
<comment type="cofactor">
    <cofactor evidence="1">
        <name>Zn(2+)</name>
        <dbReference type="ChEBI" id="CHEBI:29105"/>
    </cofactor>
</comment>
<dbReference type="SUPFAM" id="SSF51556">
    <property type="entry name" value="Metallo-dependent hydrolases"/>
    <property type="match status" value="1"/>
</dbReference>
<sequence length="368" mass="40520">MTRFPALAVVICKMNSTISQCIAGYAADALNSLSPAQIDFLRKLPKAELHAHLNGCIPIQTLQALAQERLLSSSSLPTEVQAGIERLQNGIVLNEIHEFFGLFPAIYALTSAPEPLAVAARAVLTQFLEPSLENGDYPQAAYLELRSTPRETPEMTRLKYIETVLDEVEKYPAEKAALIVSLDRRMSDDVAKECVECAVTLKKAGRRVVGMDLCGDPLAGNMEEFAKHYRTAKKAGLRVTVHIAETKGSHVADTLQLLDFQPDRLGHATFLDAAQKDFVCNSKIGVEICLSSNLLCKTVPTLEDHHISHYLKHNHPIAICTDDTLPFRNSLISEYALLLAAPPVGLGLREDDVERIARMGMECRFKST</sequence>
<name>A0ABP1CMD6_9APHY</name>
<evidence type="ECO:0000256" key="2">
    <source>
        <dbReference type="ARBA" id="ARBA00006676"/>
    </source>
</evidence>
<keyword evidence="5" id="KW-0862">Zinc</keyword>
<reference evidence="10" key="1">
    <citation type="submission" date="2024-04" db="EMBL/GenBank/DDBJ databases">
        <authorList>
            <person name="Shaw F."/>
            <person name="Minotto A."/>
        </authorList>
    </citation>
    <scope>NUCLEOTIDE SEQUENCE [LARGE SCALE GENOMIC DNA]</scope>
</reference>
<evidence type="ECO:0000256" key="7">
    <source>
        <dbReference type="ARBA" id="ARBA00048787"/>
    </source>
</evidence>
<dbReference type="InterPro" id="IPR001365">
    <property type="entry name" value="A_deaminase_dom"/>
</dbReference>
<protein>
    <recommendedName>
        <fullName evidence="8">Adenosine deaminase domain-containing protein</fullName>
    </recommendedName>
</protein>
<dbReference type="Proteomes" id="UP001497453">
    <property type="component" value="Chromosome 1"/>
</dbReference>
<dbReference type="PANTHER" id="PTHR11409:SF42">
    <property type="entry name" value="ADENOSINE DEAMINASE-LIKE PROTEIN"/>
    <property type="match status" value="1"/>
</dbReference>
<dbReference type="EMBL" id="OZ037944">
    <property type="protein sequence ID" value="CAL1696825.1"/>
    <property type="molecule type" value="Genomic_DNA"/>
</dbReference>